<reference evidence="1" key="1">
    <citation type="submission" date="2020-10" db="EMBL/GenBank/DDBJ databases">
        <title>Taxonomic study of unclassified bacteria belonging to the class Ktedonobacteria.</title>
        <authorList>
            <person name="Yabe S."/>
            <person name="Wang C.M."/>
            <person name="Zheng Y."/>
            <person name="Sakai Y."/>
            <person name="Cavaletti L."/>
            <person name="Monciardini P."/>
            <person name="Donadio S."/>
        </authorList>
    </citation>
    <scope>NUCLEOTIDE SEQUENCE</scope>
    <source>
        <strain evidence="1">SOSP1-1</strain>
    </source>
</reference>
<comment type="caution">
    <text evidence="1">The sequence shown here is derived from an EMBL/GenBank/DDBJ whole genome shotgun (WGS) entry which is preliminary data.</text>
</comment>
<keyword evidence="2" id="KW-1185">Reference proteome</keyword>
<dbReference type="AlphaFoldDB" id="A0A8J3I907"/>
<dbReference type="EMBL" id="BNJF01000009">
    <property type="protein sequence ID" value="GHO50856.1"/>
    <property type="molecule type" value="Genomic_DNA"/>
</dbReference>
<sequence>MSHIVEAKTKIVCPNLPEFLALIRQGDDMTIAELPFILLLRQAVTMVASEYEGELKPYYLDYYQIQHRVNTGLALHIPRQAGKQALDRGLGLSIDEKTGVLTCVGDPYRVEEFYEAIQRRIIRTYTTLAYMAAMRLEQFQHVSVQALQEGVVISGELYA</sequence>
<dbReference type="Proteomes" id="UP000612362">
    <property type="component" value="Unassembled WGS sequence"/>
</dbReference>
<proteinExistence type="predicted"/>
<protein>
    <submittedName>
        <fullName evidence="1">Uncharacterized protein</fullName>
    </submittedName>
</protein>
<accession>A0A8J3I907</accession>
<evidence type="ECO:0000313" key="2">
    <source>
        <dbReference type="Proteomes" id="UP000612362"/>
    </source>
</evidence>
<name>A0A8J3I907_9CHLR</name>
<gene>
    <name evidence="1" type="ORF">KSX_90190</name>
</gene>
<evidence type="ECO:0000313" key="1">
    <source>
        <dbReference type="EMBL" id="GHO50856.1"/>
    </source>
</evidence>
<organism evidence="1 2">
    <name type="scientific">Ktedonospora formicarum</name>
    <dbReference type="NCBI Taxonomy" id="2778364"/>
    <lineage>
        <taxon>Bacteria</taxon>
        <taxon>Bacillati</taxon>
        <taxon>Chloroflexota</taxon>
        <taxon>Ktedonobacteria</taxon>
        <taxon>Ktedonobacterales</taxon>
        <taxon>Ktedonobacteraceae</taxon>
        <taxon>Ktedonospora</taxon>
    </lineage>
</organism>
<dbReference type="RefSeq" id="WP_220199811.1">
    <property type="nucleotide sequence ID" value="NZ_BNJF01000009.1"/>
</dbReference>